<organism evidence="9 10">
    <name type="scientific">Sphingopyxis terrae subsp. terrae NBRC 15098</name>
    <dbReference type="NCBI Taxonomy" id="1219058"/>
    <lineage>
        <taxon>Bacteria</taxon>
        <taxon>Pseudomonadati</taxon>
        <taxon>Pseudomonadota</taxon>
        <taxon>Alphaproteobacteria</taxon>
        <taxon>Sphingomonadales</taxon>
        <taxon>Sphingomonadaceae</taxon>
        <taxon>Sphingopyxis</taxon>
    </lineage>
</organism>
<name>A0A142VZF7_9SPHN</name>
<dbReference type="EC" id="3.4.-.-" evidence="8"/>
<comment type="similarity">
    <text evidence="1 8">Belongs to the SOS response-associated peptidase family.</text>
</comment>
<sequence length="217" mass="24545">MCNLVTLNSSVDEVASYFRARRPQATNVSPGDVYPGGQGFVVRQDGGERVLQAMTWGFPVRLKHMKPTSKPKPVNNARDDKLMSFWRPWFTNPAHRCLIPFTSFAEAEGEKGRMTRTWISVTDQPLAAWAGLWRPSDEWGDCYTGVMVDATEELFHIHDRMPVILHPEDHEAWLQAPAEEAMALVAKFPADRLAVERTDVPWFSRKAPPAEAPNLFP</sequence>
<dbReference type="GO" id="GO:0008233">
    <property type="term" value="F:peptidase activity"/>
    <property type="evidence" value="ECO:0007669"/>
    <property type="project" value="UniProtKB-KW"/>
</dbReference>
<evidence type="ECO:0000256" key="2">
    <source>
        <dbReference type="ARBA" id="ARBA00022670"/>
    </source>
</evidence>
<dbReference type="GO" id="GO:0003697">
    <property type="term" value="F:single-stranded DNA binding"/>
    <property type="evidence" value="ECO:0007669"/>
    <property type="project" value="InterPro"/>
</dbReference>
<dbReference type="GO" id="GO:0106300">
    <property type="term" value="P:protein-DNA covalent cross-linking repair"/>
    <property type="evidence" value="ECO:0007669"/>
    <property type="project" value="InterPro"/>
</dbReference>
<evidence type="ECO:0000256" key="1">
    <source>
        <dbReference type="ARBA" id="ARBA00008136"/>
    </source>
</evidence>
<keyword evidence="6" id="KW-0238">DNA-binding</keyword>
<dbReference type="RefSeq" id="WP_062901485.1">
    <property type="nucleotide sequence ID" value="NZ_CP013342.1"/>
</dbReference>
<dbReference type="GO" id="GO:0006508">
    <property type="term" value="P:proteolysis"/>
    <property type="evidence" value="ECO:0007669"/>
    <property type="project" value="UniProtKB-KW"/>
</dbReference>
<evidence type="ECO:0000313" key="10">
    <source>
        <dbReference type="Proteomes" id="UP000076234"/>
    </source>
</evidence>
<evidence type="ECO:0000313" key="9">
    <source>
        <dbReference type="EMBL" id="AMU94665.1"/>
    </source>
</evidence>
<dbReference type="Pfam" id="PF02586">
    <property type="entry name" value="SRAP"/>
    <property type="match status" value="1"/>
</dbReference>
<dbReference type="InterPro" id="IPR003738">
    <property type="entry name" value="SRAP"/>
</dbReference>
<dbReference type="AlphaFoldDB" id="A0A142VZF7"/>
<dbReference type="EMBL" id="CP013342">
    <property type="protein sequence ID" value="AMU94665.1"/>
    <property type="molecule type" value="Genomic_DNA"/>
</dbReference>
<dbReference type="InterPro" id="IPR036590">
    <property type="entry name" value="SRAP-like"/>
</dbReference>
<evidence type="ECO:0000256" key="7">
    <source>
        <dbReference type="ARBA" id="ARBA00023239"/>
    </source>
</evidence>
<dbReference type="Gene3D" id="3.90.1680.10">
    <property type="entry name" value="SOS response associated peptidase-like"/>
    <property type="match status" value="1"/>
</dbReference>
<keyword evidence="5" id="KW-0190">Covalent protein-DNA linkage</keyword>
<evidence type="ECO:0000256" key="8">
    <source>
        <dbReference type="RuleBase" id="RU364100"/>
    </source>
</evidence>
<accession>A0A142VZF7</accession>
<evidence type="ECO:0000256" key="3">
    <source>
        <dbReference type="ARBA" id="ARBA00022763"/>
    </source>
</evidence>
<keyword evidence="3" id="KW-0227">DNA damage</keyword>
<evidence type="ECO:0000256" key="6">
    <source>
        <dbReference type="ARBA" id="ARBA00023125"/>
    </source>
</evidence>
<keyword evidence="7" id="KW-0456">Lyase</keyword>
<dbReference type="SUPFAM" id="SSF143081">
    <property type="entry name" value="BB1717-like"/>
    <property type="match status" value="1"/>
</dbReference>
<keyword evidence="4 8" id="KW-0378">Hydrolase</keyword>
<dbReference type="KEGG" id="ster:AOA14_08635"/>
<keyword evidence="2 8" id="KW-0645">Protease</keyword>
<reference evidence="9 10" key="2">
    <citation type="journal article" date="2016" name="Genome Announc.">
        <title>Complete Genome Sequence of Sphingopyxis terrae Strain 203-1 (NBRC 111660), a Polyethylene Glycol Degrader.</title>
        <authorList>
            <person name="Ohtsubo Y."/>
            <person name="Nonoyama S."/>
            <person name="Nagata Y."/>
            <person name="Numata M."/>
            <person name="Tsuchikane K."/>
            <person name="Hosoyama A."/>
            <person name="Yamazoe A."/>
            <person name="Tsuda M."/>
            <person name="Fujita N."/>
            <person name="Kawai F."/>
        </authorList>
    </citation>
    <scope>NUCLEOTIDE SEQUENCE [LARGE SCALE GENOMIC DNA]</scope>
    <source>
        <strain evidence="9 10">203-1</strain>
    </source>
</reference>
<dbReference type="STRING" id="1219058.AOA14_08635"/>
<protein>
    <recommendedName>
        <fullName evidence="8">Abasic site processing protein</fullName>
        <ecNumber evidence="8">3.4.-.-</ecNumber>
    </recommendedName>
</protein>
<dbReference type="Proteomes" id="UP000076234">
    <property type="component" value="Chromosome"/>
</dbReference>
<gene>
    <name evidence="9" type="ORF">AOA14_08635</name>
</gene>
<evidence type="ECO:0000256" key="4">
    <source>
        <dbReference type="ARBA" id="ARBA00022801"/>
    </source>
</evidence>
<dbReference type="GO" id="GO:0016829">
    <property type="term" value="F:lyase activity"/>
    <property type="evidence" value="ECO:0007669"/>
    <property type="project" value="UniProtKB-KW"/>
</dbReference>
<dbReference type="PANTHER" id="PTHR13604:SF0">
    <property type="entry name" value="ABASIC SITE PROCESSING PROTEIN HMCES"/>
    <property type="match status" value="1"/>
</dbReference>
<reference evidence="10" key="1">
    <citation type="submission" date="2015-11" db="EMBL/GenBank/DDBJ databases">
        <title>Complete genome sequence of a polyethylene glycol-degrading strain Sphingopyxis terrae strain 203-1 (NBRC 15098).</title>
        <authorList>
            <person name="Yoshiyuki O."/>
            <person name="Shouta N."/>
            <person name="Nagata Y."/>
            <person name="Numata M."/>
            <person name="Tsuchikane K."/>
            <person name="Hosoyama A."/>
            <person name="Yamazoe A."/>
            <person name="Tsuda M."/>
            <person name="Fujita N."/>
            <person name="Kawai F."/>
        </authorList>
    </citation>
    <scope>NUCLEOTIDE SEQUENCE [LARGE SCALE GENOMIC DNA]</scope>
    <source>
        <strain evidence="10">203-1</strain>
    </source>
</reference>
<dbReference type="PANTHER" id="PTHR13604">
    <property type="entry name" value="DC12-RELATED"/>
    <property type="match status" value="1"/>
</dbReference>
<evidence type="ECO:0000256" key="5">
    <source>
        <dbReference type="ARBA" id="ARBA00023124"/>
    </source>
</evidence>
<proteinExistence type="inferred from homology"/>